<keyword evidence="4" id="KW-0732">Signal</keyword>
<dbReference type="OrthoDB" id="9776356at2"/>
<proteinExistence type="predicted"/>
<evidence type="ECO:0000256" key="4">
    <source>
        <dbReference type="ARBA" id="ARBA00022729"/>
    </source>
</evidence>
<dbReference type="Gene3D" id="2.40.160.50">
    <property type="entry name" value="membrane protein fhac: a member of the omp85/tpsb transporter family"/>
    <property type="match status" value="1"/>
</dbReference>
<dbReference type="AlphaFoldDB" id="A0A512MH43"/>
<feature type="domain" description="POTRA" evidence="9">
    <location>
        <begin position="218"/>
        <end position="304"/>
    </location>
</feature>
<dbReference type="GO" id="GO:0009279">
    <property type="term" value="C:cell outer membrane"/>
    <property type="evidence" value="ECO:0007669"/>
    <property type="project" value="UniProtKB-UniRule"/>
</dbReference>
<dbReference type="InterPro" id="IPR010827">
    <property type="entry name" value="BamA/TamA_POTRA"/>
</dbReference>
<evidence type="ECO:0000313" key="11">
    <source>
        <dbReference type="Proteomes" id="UP000321577"/>
    </source>
</evidence>
<dbReference type="NCBIfam" id="TIGR03303">
    <property type="entry name" value="OM_YaeT"/>
    <property type="match status" value="1"/>
</dbReference>
<name>A0A512MH43_9BACT</name>
<dbReference type="PROSITE" id="PS51779">
    <property type="entry name" value="POTRA"/>
    <property type="match status" value="3"/>
</dbReference>
<evidence type="ECO:0000256" key="1">
    <source>
        <dbReference type="ARBA" id="ARBA00004370"/>
    </source>
</evidence>
<dbReference type="EMBL" id="BKAG01000069">
    <property type="protein sequence ID" value="GEP46058.1"/>
    <property type="molecule type" value="Genomic_DNA"/>
</dbReference>
<dbReference type="InterPro" id="IPR034746">
    <property type="entry name" value="POTRA"/>
</dbReference>
<comment type="caution">
    <text evidence="10">The sequence shown here is derived from an EMBL/GenBank/DDBJ whole genome shotgun (WGS) entry which is preliminary data.</text>
</comment>
<dbReference type="PIRSF" id="PIRSF006076">
    <property type="entry name" value="OM_assembly_OMP85"/>
    <property type="match status" value="1"/>
</dbReference>
<evidence type="ECO:0000313" key="10">
    <source>
        <dbReference type="EMBL" id="GEP46058.1"/>
    </source>
</evidence>
<gene>
    <name evidence="10" type="ORF">BGE01nite_53490</name>
</gene>
<keyword evidence="7" id="KW-0998">Cell outer membrane</keyword>
<keyword evidence="2" id="KW-1134">Transmembrane beta strand</keyword>
<protein>
    <recommendedName>
        <fullName evidence="8">Outer membrane protein assembly factor BamA</fullName>
    </recommendedName>
</protein>
<accession>A0A512MH43</accession>
<dbReference type="Proteomes" id="UP000321577">
    <property type="component" value="Unassembled WGS sequence"/>
</dbReference>
<dbReference type="Gene3D" id="3.10.20.310">
    <property type="entry name" value="membrane protein fhac"/>
    <property type="match status" value="5"/>
</dbReference>
<dbReference type="InterPro" id="IPR023707">
    <property type="entry name" value="OM_assembly_BamA"/>
</dbReference>
<comment type="subcellular location">
    <subcellularLocation>
        <location evidence="1">Membrane</location>
    </subcellularLocation>
</comment>
<evidence type="ECO:0000259" key="9">
    <source>
        <dbReference type="PROSITE" id="PS51779"/>
    </source>
</evidence>
<keyword evidence="11" id="KW-1185">Reference proteome</keyword>
<dbReference type="PANTHER" id="PTHR12815:SF47">
    <property type="entry name" value="TRANSLOCATION AND ASSEMBLY MODULE SUBUNIT TAMA"/>
    <property type="match status" value="1"/>
</dbReference>
<organism evidence="10 11">
    <name type="scientific">Brevifollis gellanilyticus</name>
    <dbReference type="NCBI Taxonomy" id="748831"/>
    <lineage>
        <taxon>Bacteria</taxon>
        <taxon>Pseudomonadati</taxon>
        <taxon>Verrucomicrobiota</taxon>
        <taxon>Verrucomicrobiia</taxon>
        <taxon>Verrucomicrobiales</taxon>
        <taxon>Verrucomicrobiaceae</taxon>
    </lineage>
</organism>
<evidence type="ECO:0000256" key="6">
    <source>
        <dbReference type="ARBA" id="ARBA00023136"/>
    </source>
</evidence>
<keyword evidence="6" id="KW-0472">Membrane</keyword>
<dbReference type="RefSeq" id="WP_146855580.1">
    <property type="nucleotide sequence ID" value="NZ_BKAG01000069.1"/>
</dbReference>
<sequence>MPARYGCLSPDSPDSHSHTPMIGISRHLRIAFVPMLALAQLGSIPVSTQAQVALGAPAAAGKRIVRDVQVVFKGSATMDANRVKAQMATRVGEPYTDETVERDIRTLYGTGAVDNVDIQAVNVDGGVRVVVTISGRGGIGEINFLGNGAFDNDKLRTEIEVKVGDPVDDAKLTTAQQKIRELYEKKGFSDVLVTYDVTPSSKEGFSAVTFKIEEGARGLIGDIRFEGNNAISARKLKAKIKSKEKTFYRLWGKAGKLDNQTVLDDVKVIEQAYQDEGYVYVKVTYRRDPIDAKSTALIFEIYEGGKYDVASVNITGITVFSKDELTPAIRTEAGFAYSGTDVRGDEKMLRDYYGSRGYADANVDTQLTDAGPGKLNVTYAITEGTKSLIRKVNISGNTKTKDEVIRRELPFSPGEELNTVQLETAQTTLENMNYFEGKGEANPLTVRPVATEVEGFKDVEVNVTEKPTGSVNFGAGFSSVDSLVGFVDVTQTNFDISDWKDFRGAGQRFNLNLRYGIRTSSFNTSWTEPWFLGQKLAFTVNLFYQNLYYLSNRFDQVNVGMSLGLRKPIGKYAYLEGVYTLQNVQIDVDQGSGDDSTQLLRDEDGDYLQSKFDLNFVHDTRDSVFITRKGHKFEAGLMVSGLGGDVETYGANIGGQQFFHLPGDTILSFEGMARWMDSWGSNDRVPIFDRLFLGGAYNLRGYDYRDAGPKDSRGEPLGGNMSLFGSVEYSFPIIEKVRGAIFWDVGMIESDLDAASGSTGGVRNGGPIIGDGEVYSNVGIGVRMFLPVGPIRVDLGIPLVKDDFVGNSPRFQFNMGYRF</sequence>
<dbReference type="InterPro" id="IPR039910">
    <property type="entry name" value="D15-like"/>
</dbReference>
<feature type="domain" description="POTRA" evidence="9">
    <location>
        <begin position="387"/>
        <end position="466"/>
    </location>
</feature>
<reference evidence="10 11" key="1">
    <citation type="submission" date="2019-07" db="EMBL/GenBank/DDBJ databases">
        <title>Whole genome shotgun sequence of Brevifollis gellanilyticus NBRC 108608.</title>
        <authorList>
            <person name="Hosoyama A."/>
            <person name="Uohara A."/>
            <person name="Ohji S."/>
            <person name="Ichikawa N."/>
        </authorList>
    </citation>
    <scope>NUCLEOTIDE SEQUENCE [LARGE SCALE GENOMIC DNA]</scope>
    <source>
        <strain evidence="10 11">NBRC 108608</strain>
    </source>
</reference>
<feature type="domain" description="POTRA" evidence="9">
    <location>
        <begin position="307"/>
        <end position="384"/>
    </location>
</feature>
<keyword evidence="5" id="KW-0677">Repeat</keyword>
<evidence type="ECO:0000256" key="8">
    <source>
        <dbReference type="NCBIfam" id="TIGR03303"/>
    </source>
</evidence>
<dbReference type="InterPro" id="IPR000184">
    <property type="entry name" value="Bac_surfAg_D15"/>
</dbReference>
<evidence type="ECO:0000256" key="3">
    <source>
        <dbReference type="ARBA" id="ARBA00022692"/>
    </source>
</evidence>
<dbReference type="GO" id="GO:0071709">
    <property type="term" value="P:membrane assembly"/>
    <property type="evidence" value="ECO:0007669"/>
    <property type="project" value="InterPro"/>
</dbReference>
<dbReference type="PANTHER" id="PTHR12815">
    <property type="entry name" value="SORTING AND ASSEMBLY MACHINERY SAMM50 PROTEIN FAMILY MEMBER"/>
    <property type="match status" value="1"/>
</dbReference>
<evidence type="ECO:0000256" key="7">
    <source>
        <dbReference type="ARBA" id="ARBA00023237"/>
    </source>
</evidence>
<evidence type="ECO:0000256" key="5">
    <source>
        <dbReference type="ARBA" id="ARBA00022737"/>
    </source>
</evidence>
<dbReference type="Pfam" id="PF07244">
    <property type="entry name" value="POTRA"/>
    <property type="match status" value="5"/>
</dbReference>
<keyword evidence="3" id="KW-0812">Transmembrane</keyword>
<dbReference type="Pfam" id="PF01103">
    <property type="entry name" value="Omp85"/>
    <property type="match status" value="1"/>
</dbReference>
<evidence type="ECO:0000256" key="2">
    <source>
        <dbReference type="ARBA" id="ARBA00022452"/>
    </source>
</evidence>